<dbReference type="AlphaFoldDB" id="A0A1B0AHL8"/>
<sequence>MSVKYCDELGDVANISPHLTVVATSCIEIKCKCYEFPSGGELAVFLCQLFLKNFHLNFLLRKRAHSENYKFITLLTSVHSTSAYVYHNDEVETLHLKRFSTTFGISCYKREDKALLPIYPSMADRKFPILYDDGLGDNTDDDDDDGYEDDEYSAKGPDIYSAV</sequence>
<evidence type="ECO:0000313" key="2">
    <source>
        <dbReference type="EnsemblMetazoa" id="GPAI046052-PA"/>
    </source>
</evidence>
<evidence type="ECO:0000256" key="1">
    <source>
        <dbReference type="SAM" id="MobiDB-lite"/>
    </source>
</evidence>
<keyword evidence="3" id="KW-1185">Reference proteome</keyword>
<name>A0A1B0AHL8_GLOPL</name>
<dbReference type="Proteomes" id="UP000092445">
    <property type="component" value="Unassembled WGS sequence"/>
</dbReference>
<protein>
    <submittedName>
        <fullName evidence="2">Uncharacterized protein</fullName>
    </submittedName>
</protein>
<organism evidence="2 3">
    <name type="scientific">Glossina pallidipes</name>
    <name type="common">Tsetse fly</name>
    <dbReference type="NCBI Taxonomy" id="7398"/>
    <lineage>
        <taxon>Eukaryota</taxon>
        <taxon>Metazoa</taxon>
        <taxon>Ecdysozoa</taxon>
        <taxon>Arthropoda</taxon>
        <taxon>Hexapoda</taxon>
        <taxon>Insecta</taxon>
        <taxon>Pterygota</taxon>
        <taxon>Neoptera</taxon>
        <taxon>Endopterygota</taxon>
        <taxon>Diptera</taxon>
        <taxon>Brachycera</taxon>
        <taxon>Muscomorpha</taxon>
        <taxon>Hippoboscoidea</taxon>
        <taxon>Glossinidae</taxon>
        <taxon>Glossina</taxon>
    </lineage>
</organism>
<dbReference type="VEuPathDB" id="VectorBase:GPAI046052"/>
<accession>A0A1B0AHL8</accession>
<dbReference type="PROSITE" id="PS51257">
    <property type="entry name" value="PROKAR_LIPOPROTEIN"/>
    <property type="match status" value="1"/>
</dbReference>
<proteinExistence type="predicted"/>
<feature type="compositionally biased region" description="Acidic residues" evidence="1">
    <location>
        <begin position="136"/>
        <end position="151"/>
    </location>
</feature>
<feature type="region of interest" description="Disordered" evidence="1">
    <location>
        <begin position="136"/>
        <end position="163"/>
    </location>
</feature>
<dbReference type="EnsemblMetazoa" id="GPAI046052-RA">
    <property type="protein sequence ID" value="GPAI046052-PA"/>
    <property type="gene ID" value="GPAI046052"/>
</dbReference>
<reference evidence="2" key="2">
    <citation type="submission" date="2020-05" db="UniProtKB">
        <authorList>
            <consortium name="EnsemblMetazoa"/>
        </authorList>
    </citation>
    <scope>IDENTIFICATION</scope>
    <source>
        <strain evidence="2">IAEA</strain>
    </source>
</reference>
<evidence type="ECO:0000313" key="3">
    <source>
        <dbReference type="Proteomes" id="UP000092445"/>
    </source>
</evidence>
<reference evidence="3" key="1">
    <citation type="submission" date="2014-03" db="EMBL/GenBank/DDBJ databases">
        <authorList>
            <person name="Aksoy S."/>
            <person name="Warren W."/>
            <person name="Wilson R.K."/>
        </authorList>
    </citation>
    <scope>NUCLEOTIDE SEQUENCE [LARGE SCALE GENOMIC DNA]</scope>
    <source>
        <strain evidence="3">IAEA</strain>
    </source>
</reference>